<dbReference type="InterPro" id="IPR012338">
    <property type="entry name" value="Beta-lactam/transpept-like"/>
</dbReference>
<evidence type="ECO:0000313" key="2">
    <source>
        <dbReference type="EMBL" id="RRO87689.1"/>
    </source>
</evidence>
<name>A0A426Q179_9CORY</name>
<keyword evidence="2" id="KW-0378">Hydrolase</keyword>
<evidence type="ECO:0000259" key="1">
    <source>
        <dbReference type="Pfam" id="PF00144"/>
    </source>
</evidence>
<gene>
    <name evidence="2" type="ORF">CXF48_01930</name>
</gene>
<dbReference type="InterPro" id="IPR001466">
    <property type="entry name" value="Beta-lactam-related"/>
</dbReference>
<feature type="domain" description="Beta-lactamase-related" evidence="1">
    <location>
        <begin position="23"/>
        <end position="151"/>
    </location>
</feature>
<sequence>MTPPPTSAASVLATTDDWPVDHVSAAVVADGRVTSHGDADRVYALASVSKLVTAYAVLIAVEEGAFGLDDTVGDVAGEAGTAVDGPQDATVRQLLAHASGVGFRSRERERPAGRRRIYSSAGYEILADLIATTGIPFAGYVREAVCAPLGLEMDLGGSAGHGFRASLRAVTTLTCEFLAPTLVSARTWEEALSPQFPELDGIVPGYGRQTPCPWGLGPELRGGKSPHWTGGSMPADVAGHFGQSGTFVWFHRDSGRAAVVLTDRDFGDWAKERWAPVNDALWAAGDGRRAP</sequence>
<accession>A0A426Q179</accession>
<dbReference type="GO" id="GO:0016787">
    <property type="term" value="F:hydrolase activity"/>
    <property type="evidence" value="ECO:0007669"/>
    <property type="project" value="UniProtKB-KW"/>
</dbReference>
<evidence type="ECO:0000313" key="3">
    <source>
        <dbReference type="Proteomes" id="UP000276526"/>
    </source>
</evidence>
<dbReference type="Pfam" id="PF00144">
    <property type="entry name" value="Beta-lactamase"/>
    <property type="match status" value="1"/>
</dbReference>
<organism evidence="2 3">
    <name type="scientific">Corynebacterium bovis</name>
    <dbReference type="NCBI Taxonomy" id="36808"/>
    <lineage>
        <taxon>Bacteria</taxon>
        <taxon>Bacillati</taxon>
        <taxon>Actinomycetota</taxon>
        <taxon>Actinomycetes</taxon>
        <taxon>Mycobacteriales</taxon>
        <taxon>Corynebacteriaceae</taxon>
        <taxon>Corynebacterium</taxon>
    </lineage>
</organism>
<proteinExistence type="predicted"/>
<dbReference type="RefSeq" id="WP_125173190.1">
    <property type="nucleotide sequence ID" value="NZ_JAPJOD010000084.1"/>
</dbReference>
<dbReference type="EMBL" id="PQNK01000002">
    <property type="protein sequence ID" value="RRO87689.1"/>
    <property type="molecule type" value="Genomic_DNA"/>
</dbReference>
<dbReference type="Gene3D" id="3.40.710.10">
    <property type="entry name" value="DD-peptidase/beta-lactamase superfamily"/>
    <property type="match status" value="1"/>
</dbReference>
<reference evidence="2 3" key="1">
    <citation type="submission" date="2018-01" db="EMBL/GenBank/DDBJ databases">
        <title>Twenty Corynebacterium bovis Genomes.</title>
        <authorList>
            <person name="Gulvik C.A."/>
        </authorList>
    </citation>
    <scope>NUCLEOTIDE SEQUENCE [LARGE SCALE GENOMIC DNA]</scope>
    <source>
        <strain evidence="2 3">F6900</strain>
    </source>
</reference>
<protein>
    <submittedName>
        <fullName evidence="2">Serine hydrolase</fullName>
    </submittedName>
</protein>
<dbReference type="PANTHER" id="PTHR43283">
    <property type="entry name" value="BETA-LACTAMASE-RELATED"/>
    <property type="match status" value="1"/>
</dbReference>
<dbReference type="Proteomes" id="UP000276526">
    <property type="component" value="Unassembled WGS sequence"/>
</dbReference>
<dbReference type="InterPro" id="IPR050789">
    <property type="entry name" value="Diverse_Enzym_Activities"/>
</dbReference>
<dbReference type="AlphaFoldDB" id="A0A426Q179"/>
<dbReference type="SUPFAM" id="SSF56601">
    <property type="entry name" value="beta-lactamase/transpeptidase-like"/>
    <property type="match status" value="1"/>
</dbReference>
<dbReference type="PANTHER" id="PTHR43283:SF15">
    <property type="entry name" value="CONSERVED PROTEIN"/>
    <property type="match status" value="1"/>
</dbReference>
<comment type="caution">
    <text evidence="2">The sequence shown here is derived from an EMBL/GenBank/DDBJ whole genome shotgun (WGS) entry which is preliminary data.</text>
</comment>